<evidence type="ECO:0000313" key="2">
    <source>
        <dbReference type="EnsemblMetazoa" id="Aqu2.1.05231_001"/>
    </source>
</evidence>
<accession>A0A1X7ST28</accession>
<feature type="region of interest" description="Disordered" evidence="1">
    <location>
        <begin position="1"/>
        <end position="30"/>
    </location>
</feature>
<dbReference type="EnsemblMetazoa" id="Aqu2.1.05231_001">
    <property type="protein sequence ID" value="Aqu2.1.05231_001"/>
    <property type="gene ID" value="Aqu2.1.05231"/>
</dbReference>
<organism evidence="2">
    <name type="scientific">Amphimedon queenslandica</name>
    <name type="common">Sponge</name>
    <dbReference type="NCBI Taxonomy" id="400682"/>
    <lineage>
        <taxon>Eukaryota</taxon>
        <taxon>Metazoa</taxon>
        <taxon>Porifera</taxon>
        <taxon>Demospongiae</taxon>
        <taxon>Heteroscleromorpha</taxon>
        <taxon>Haplosclerida</taxon>
        <taxon>Niphatidae</taxon>
        <taxon>Amphimedon</taxon>
    </lineage>
</organism>
<feature type="compositionally biased region" description="Basic and acidic residues" evidence="1">
    <location>
        <begin position="1"/>
        <end position="13"/>
    </location>
</feature>
<protein>
    <submittedName>
        <fullName evidence="2">Uncharacterized protein</fullName>
    </submittedName>
</protein>
<name>A0A1X7ST28_AMPQE</name>
<proteinExistence type="predicted"/>
<evidence type="ECO:0000256" key="1">
    <source>
        <dbReference type="SAM" id="MobiDB-lite"/>
    </source>
</evidence>
<sequence>MQTDCKESKDTAKRQLLLPKGGFHGTHGTPLDPPLSMLEMILAPPVIVENAGKGRFTAVKGDLESPGQSLNGLLLKYSRVSVSQGKRSYSAKLTAL</sequence>
<dbReference type="InParanoid" id="A0A1X7ST28"/>
<reference evidence="2" key="1">
    <citation type="submission" date="2017-05" db="UniProtKB">
        <authorList>
            <consortium name="EnsemblMetazoa"/>
        </authorList>
    </citation>
    <scope>IDENTIFICATION</scope>
</reference>
<dbReference type="AlphaFoldDB" id="A0A1X7ST28"/>